<dbReference type="InterPro" id="IPR002178">
    <property type="entry name" value="PTS_EIIA_type-2_dom"/>
</dbReference>
<keyword evidence="2" id="KW-0813">Transport</keyword>
<dbReference type="PANTHER" id="PTHR47738:SF1">
    <property type="entry name" value="NITROGEN REGULATORY PROTEIN"/>
    <property type="match status" value="1"/>
</dbReference>
<protein>
    <submittedName>
        <fullName evidence="2">PTS sugar transporter subunit IIA</fullName>
    </submittedName>
</protein>
<evidence type="ECO:0000313" key="3">
    <source>
        <dbReference type="Proteomes" id="UP001482231"/>
    </source>
</evidence>
<dbReference type="Proteomes" id="UP001482231">
    <property type="component" value="Unassembled WGS sequence"/>
</dbReference>
<dbReference type="Gene3D" id="3.40.930.10">
    <property type="entry name" value="Mannitol-specific EII, Chain A"/>
    <property type="match status" value="1"/>
</dbReference>
<dbReference type="PROSITE" id="PS00372">
    <property type="entry name" value="PTS_EIIA_TYPE_2_HIS"/>
    <property type="match status" value="1"/>
</dbReference>
<keyword evidence="3" id="KW-1185">Reference proteome</keyword>
<feature type="domain" description="PTS EIIA type-2" evidence="1">
    <location>
        <begin position="6"/>
        <end position="149"/>
    </location>
</feature>
<dbReference type="InterPro" id="IPR051541">
    <property type="entry name" value="PTS_SugarTrans_NitroReg"/>
</dbReference>
<dbReference type="CDD" id="cd00211">
    <property type="entry name" value="PTS_IIA_fru"/>
    <property type="match status" value="1"/>
</dbReference>
<evidence type="ECO:0000313" key="2">
    <source>
        <dbReference type="EMBL" id="MEO1766263.1"/>
    </source>
</evidence>
<sequence length="151" mass="16246">MSLLPDLLAPERILLDVAAASKQALYEVVGQRLAETLKVSAKTITASLLAREKLGSTGLGQGVAIPHGRIKGLKQATGCFLRLKEPISFGAPDNQPVSLVFVLLVPEQATELHLRILSELASRLGDKAFRDQLAQLADPVAIHRLFIHAPD</sequence>
<dbReference type="SUPFAM" id="SSF55804">
    <property type="entry name" value="Phoshotransferase/anion transport protein"/>
    <property type="match status" value="1"/>
</dbReference>
<keyword evidence="2" id="KW-0762">Sugar transport</keyword>
<reference evidence="2 3" key="1">
    <citation type="submission" date="2024-02" db="EMBL/GenBank/DDBJ databases">
        <title>New thermophilic sulfur-oxidizing bacteria from a hot springs of the Uzon caldera (Kamchatka, Russia).</title>
        <authorList>
            <person name="Dukat A.M."/>
            <person name="Elcheninov A.G."/>
            <person name="Frolov E.N."/>
        </authorList>
    </citation>
    <scope>NUCLEOTIDE SEQUENCE [LARGE SCALE GENOMIC DNA]</scope>
    <source>
        <strain evidence="2 3">AK1</strain>
    </source>
</reference>
<gene>
    <name evidence="2" type="ORF">V6E02_03415</name>
</gene>
<dbReference type="Pfam" id="PF00359">
    <property type="entry name" value="PTS_EIIA_2"/>
    <property type="match status" value="1"/>
</dbReference>
<dbReference type="RefSeq" id="WP_347307179.1">
    <property type="nucleotide sequence ID" value="NZ_JBAJEX010000002.1"/>
</dbReference>
<organism evidence="2 3">
    <name type="scientific">Thiobacter aerophilum</name>
    <dbReference type="NCBI Taxonomy" id="3121275"/>
    <lineage>
        <taxon>Bacteria</taxon>
        <taxon>Pseudomonadati</taxon>
        <taxon>Pseudomonadota</taxon>
        <taxon>Betaproteobacteria</taxon>
        <taxon>Burkholderiales</taxon>
        <taxon>Thiobacteraceae</taxon>
        <taxon>Thiobacter</taxon>
    </lineage>
</organism>
<dbReference type="EMBL" id="JBAJEX010000002">
    <property type="protein sequence ID" value="MEO1766263.1"/>
    <property type="molecule type" value="Genomic_DNA"/>
</dbReference>
<dbReference type="PROSITE" id="PS51094">
    <property type="entry name" value="PTS_EIIA_TYPE_2"/>
    <property type="match status" value="1"/>
</dbReference>
<name>A0ABV0EFL2_9BURK</name>
<accession>A0ABV0EFL2</accession>
<dbReference type="PANTHER" id="PTHR47738">
    <property type="entry name" value="PTS SYSTEM FRUCTOSE-LIKE EIIA COMPONENT-RELATED"/>
    <property type="match status" value="1"/>
</dbReference>
<proteinExistence type="predicted"/>
<comment type="caution">
    <text evidence="2">The sequence shown here is derived from an EMBL/GenBank/DDBJ whole genome shotgun (WGS) entry which is preliminary data.</text>
</comment>
<dbReference type="InterPro" id="IPR016152">
    <property type="entry name" value="PTrfase/Anion_transptr"/>
</dbReference>
<evidence type="ECO:0000259" key="1">
    <source>
        <dbReference type="PROSITE" id="PS51094"/>
    </source>
</evidence>